<keyword evidence="3" id="KW-0808">Transferase</keyword>
<dbReference type="InterPro" id="IPR016718">
    <property type="entry name" value="rRNA_m1G-MeTrfase_A_prd"/>
</dbReference>
<evidence type="ECO:0000313" key="3">
    <source>
        <dbReference type="EMBL" id="MCU9593959.1"/>
    </source>
</evidence>
<dbReference type="Pfam" id="PF21302">
    <property type="entry name" value="Zn_ribbon_RlmA"/>
    <property type="match status" value="1"/>
</dbReference>
<dbReference type="Proteomes" id="UP001208656">
    <property type="component" value="Unassembled WGS sequence"/>
</dbReference>
<keyword evidence="3" id="KW-0489">Methyltransferase</keyword>
<evidence type="ECO:0000259" key="1">
    <source>
        <dbReference type="Pfam" id="PF13649"/>
    </source>
</evidence>
<evidence type="ECO:0000259" key="2">
    <source>
        <dbReference type="Pfam" id="PF21302"/>
    </source>
</evidence>
<dbReference type="InterPro" id="IPR029063">
    <property type="entry name" value="SAM-dependent_MTases_sf"/>
</dbReference>
<sequence>MEKLSKREQSATLVESYVNIFQCPICGSSMYVAELKSIKCSKNHSFDLARQGYLNLLITPTKTKYDKQLFESRKYLMGEHSFFEPVISKIYEFIETYTNQNKLTILDTGSGDGSHLAKIRKLLVDAGKDVNGVGIDIAKEGILVAAKYYPKLVWCVADLANTPFRDKSFHVILNILSPSNYQEFNRILHDDGILIKVVPRSDYLKEVRTFFYNDSEKQLYSNDDIIRHFKERTQLLHQETVKYMVTLNKDAIKALVMMTPLTWGIDENKIDQFLRKGSAKITVDVDILIGSKV</sequence>
<feature type="domain" description="23S rRNA (guanine(745)-N(1))-methyltransferase N-terminal" evidence="2">
    <location>
        <begin position="21"/>
        <end position="57"/>
    </location>
</feature>
<dbReference type="PIRSF" id="PIRSF018249">
    <property type="entry name" value="MyrA_prd"/>
    <property type="match status" value="1"/>
</dbReference>
<name>A0ABT2WE59_9BACI</name>
<gene>
    <name evidence="3" type="ORF">OEV82_05770</name>
</gene>
<proteinExistence type="predicted"/>
<dbReference type="RefSeq" id="WP_263061312.1">
    <property type="nucleotide sequence ID" value="NZ_JAOUSE010000011.1"/>
</dbReference>
<evidence type="ECO:0000313" key="4">
    <source>
        <dbReference type="Proteomes" id="UP001208656"/>
    </source>
</evidence>
<dbReference type="Gene3D" id="3.40.50.150">
    <property type="entry name" value="Vaccinia Virus protein VP39"/>
    <property type="match status" value="1"/>
</dbReference>
<reference evidence="3 4" key="1">
    <citation type="submission" date="2022-10" db="EMBL/GenBank/DDBJ databases">
        <title>Description of Fervidibacillus gen. nov. in the family Fervidibacillaceae fam. nov. with two species, Fervidibacillus albus sp. nov., and Fervidibacillus halotolerans sp. nov., isolated from tidal flat sediments.</title>
        <authorList>
            <person name="Kwon K.K."/>
            <person name="Yang S.-H."/>
        </authorList>
    </citation>
    <scope>NUCLEOTIDE SEQUENCE [LARGE SCALE GENOMIC DNA]</scope>
    <source>
        <strain evidence="3 4">DSM 23332</strain>
    </source>
</reference>
<keyword evidence="4" id="KW-1185">Reference proteome</keyword>
<dbReference type="GO" id="GO:0032259">
    <property type="term" value="P:methylation"/>
    <property type="evidence" value="ECO:0007669"/>
    <property type="project" value="UniProtKB-KW"/>
</dbReference>
<dbReference type="GO" id="GO:0008168">
    <property type="term" value="F:methyltransferase activity"/>
    <property type="evidence" value="ECO:0007669"/>
    <property type="project" value="UniProtKB-KW"/>
</dbReference>
<feature type="domain" description="Methyltransferase" evidence="1">
    <location>
        <begin position="105"/>
        <end position="176"/>
    </location>
</feature>
<dbReference type="EMBL" id="JAOUSE010000011">
    <property type="protein sequence ID" value="MCU9593959.1"/>
    <property type="molecule type" value="Genomic_DNA"/>
</dbReference>
<dbReference type="InterPro" id="IPR041698">
    <property type="entry name" value="Methyltransf_25"/>
</dbReference>
<dbReference type="InterPro" id="IPR048647">
    <property type="entry name" value="RlmA_N"/>
</dbReference>
<organism evidence="3 4">
    <name type="scientific">Pallidibacillus thermolactis</name>
    <dbReference type="NCBI Taxonomy" id="251051"/>
    <lineage>
        <taxon>Bacteria</taxon>
        <taxon>Bacillati</taxon>
        <taxon>Bacillota</taxon>
        <taxon>Bacilli</taxon>
        <taxon>Bacillales</taxon>
        <taxon>Bacillaceae</taxon>
        <taxon>Pallidibacillus</taxon>
    </lineage>
</organism>
<accession>A0ABT2WE59</accession>
<dbReference type="SUPFAM" id="SSF53335">
    <property type="entry name" value="S-adenosyl-L-methionine-dependent methyltransferases"/>
    <property type="match status" value="1"/>
</dbReference>
<comment type="caution">
    <text evidence="3">The sequence shown here is derived from an EMBL/GenBank/DDBJ whole genome shotgun (WGS) entry which is preliminary data.</text>
</comment>
<dbReference type="Pfam" id="PF13649">
    <property type="entry name" value="Methyltransf_25"/>
    <property type="match status" value="1"/>
</dbReference>
<protein>
    <submittedName>
        <fullName evidence="3">Methyltransferase domain-containing protein</fullName>
    </submittedName>
</protein>